<reference evidence="2 3" key="1">
    <citation type="submission" date="2024-03" db="EMBL/GenBank/DDBJ databases">
        <title>The genome assembly and annotation of the cricket Gryllus longicercus Weissman &amp; Gray.</title>
        <authorList>
            <person name="Szrajer S."/>
            <person name="Gray D."/>
            <person name="Ylla G."/>
        </authorList>
    </citation>
    <scope>NUCLEOTIDE SEQUENCE [LARGE SCALE GENOMIC DNA]</scope>
    <source>
        <strain evidence="2">DAG 2021-001</strain>
        <tissue evidence="2">Whole body minus gut</tissue>
    </source>
</reference>
<organism evidence="2 3">
    <name type="scientific">Gryllus longicercus</name>
    <dbReference type="NCBI Taxonomy" id="2509291"/>
    <lineage>
        <taxon>Eukaryota</taxon>
        <taxon>Metazoa</taxon>
        <taxon>Ecdysozoa</taxon>
        <taxon>Arthropoda</taxon>
        <taxon>Hexapoda</taxon>
        <taxon>Insecta</taxon>
        <taxon>Pterygota</taxon>
        <taxon>Neoptera</taxon>
        <taxon>Polyneoptera</taxon>
        <taxon>Orthoptera</taxon>
        <taxon>Ensifera</taxon>
        <taxon>Gryllidea</taxon>
        <taxon>Grylloidea</taxon>
        <taxon>Gryllidae</taxon>
        <taxon>Gryllinae</taxon>
        <taxon>Gryllus</taxon>
    </lineage>
</organism>
<gene>
    <name evidence="2" type="ORF">R5R35_002219</name>
</gene>
<keyword evidence="3" id="KW-1185">Reference proteome</keyword>
<sequence>MSDEVREVAVRKEELQDLLKRGLGTSVILNQYSYKIANEKGKNYGSLLLSIVADVTYLDTAKSETLHILAKLAPPTEFLKSVFNFPVCFCKEMNFYKLVHPAYAKFEKESGVLERNVLNIIPPFLGARTSMSGDEDEVAAESAMLLLGDMRVAGYSIGDQREGLDLNHCTRVITQLAKFHAIPIAMKQKEPRTFKETVMRTGIFLEDPAFNSSAKEKYRNEFMQALEKHNPQLRPYFNKIENRLLNNDFKFAPENKEPFSTLIHNDLWTNNILFSYTNHNEASFPADVKFIDFQNTLICSPVKDLIFFLFSSADDEVLKKYYDHLMDVYYDTFINKLKELQCNIQFFSKDKFQEEIDNFAPTQFYHVILMLAIIYGDKTNVKEIHNITSFENVMQSWNDLSKKKLERTVMAFDKNGWL</sequence>
<dbReference type="SUPFAM" id="SSF56112">
    <property type="entry name" value="Protein kinase-like (PK-like)"/>
    <property type="match status" value="1"/>
</dbReference>
<dbReference type="AlphaFoldDB" id="A0AAN9VXI4"/>
<dbReference type="SMART" id="SM00587">
    <property type="entry name" value="CHK"/>
    <property type="match status" value="1"/>
</dbReference>
<dbReference type="InterPro" id="IPR011009">
    <property type="entry name" value="Kinase-like_dom_sf"/>
</dbReference>
<dbReference type="PANTHER" id="PTHR11012:SF55">
    <property type="entry name" value="BHLH DOMAIN-CONTAINING PROTEIN"/>
    <property type="match status" value="1"/>
</dbReference>
<dbReference type="Pfam" id="PF02958">
    <property type="entry name" value="EcKL"/>
    <property type="match status" value="1"/>
</dbReference>
<evidence type="ECO:0000259" key="1">
    <source>
        <dbReference type="SMART" id="SM00587"/>
    </source>
</evidence>
<name>A0AAN9VXI4_9ORTH</name>
<evidence type="ECO:0000313" key="3">
    <source>
        <dbReference type="Proteomes" id="UP001378592"/>
    </source>
</evidence>
<comment type="caution">
    <text evidence="2">The sequence shown here is derived from an EMBL/GenBank/DDBJ whole genome shotgun (WGS) entry which is preliminary data.</text>
</comment>
<evidence type="ECO:0000313" key="2">
    <source>
        <dbReference type="EMBL" id="KAK7865158.1"/>
    </source>
</evidence>
<protein>
    <recommendedName>
        <fullName evidence="1">CHK kinase-like domain-containing protein</fullName>
    </recommendedName>
</protein>
<dbReference type="Gene3D" id="3.90.1200.10">
    <property type="match status" value="1"/>
</dbReference>
<dbReference type="Proteomes" id="UP001378592">
    <property type="component" value="Unassembled WGS sequence"/>
</dbReference>
<feature type="domain" description="CHK kinase-like" evidence="1">
    <location>
        <begin position="145"/>
        <end position="339"/>
    </location>
</feature>
<dbReference type="InterPro" id="IPR015897">
    <property type="entry name" value="CHK_kinase-like"/>
</dbReference>
<dbReference type="EMBL" id="JAZDUA010000185">
    <property type="protein sequence ID" value="KAK7865158.1"/>
    <property type="molecule type" value="Genomic_DNA"/>
</dbReference>
<proteinExistence type="predicted"/>
<dbReference type="InterPro" id="IPR004119">
    <property type="entry name" value="EcKL"/>
</dbReference>
<dbReference type="PANTHER" id="PTHR11012">
    <property type="entry name" value="PROTEIN KINASE-LIKE DOMAIN-CONTAINING"/>
    <property type="match status" value="1"/>
</dbReference>
<accession>A0AAN9VXI4</accession>